<keyword evidence="2" id="KW-1185">Reference proteome</keyword>
<evidence type="ECO:0000313" key="1">
    <source>
        <dbReference type="EMBL" id="SFF28712.1"/>
    </source>
</evidence>
<organism evidence="1 2">
    <name type="scientific">Spirosoma endophyticum</name>
    <dbReference type="NCBI Taxonomy" id="662367"/>
    <lineage>
        <taxon>Bacteria</taxon>
        <taxon>Pseudomonadati</taxon>
        <taxon>Bacteroidota</taxon>
        <taxon>Cytophagia</taxon>
        <taxon>Cytophagales</taxon>
        <taxon>Cytophagaceae</taxon>
        <taxon>Spirosoma</taxon>
    </lineage>
</organism>
<evidence type="ECO:0000313" key="2">
    <source>
        <dbReference type="Proteomes" id="UP000198598"/>
    </source>
</evidence>
<dbReference type="RefSeq" id="WP_093834934.1">
    <property type="nucleotide sequence ID" value="NZ_FOLQ01000043.1"/>
</dbReference>
<dbReference type="AlphaFoldDB" id="A0A1I2HG62"/>
<protein>
    <submittedName>
        <fullName evidence="1">Uncharacterized protein</fullName>
    </submittedName>
</protein>
<sequence>MESVDNPSIEPDKLQSKEQRRLELANDFLEICDRLNNGYESGLYWEDVQRALRIATGLEKWRQRPTVRIIHP</sequence>
<reference evidence="1 2" key="1">
    <citation type="submission" date="2016-10" db="EMBL/GenBank/DDBJ databases">
        <authorList>
            <person name="de Groot N.N."/>
        </authorList>
    </citation>
    <scope>NUCLEOTIDE SEQUENCE [LARGE SCALE GENOMIC DNA]</scope>
    <source>
        <strain evidence="1 2">DSM 26130</strain>
    </source>
</reference>
<dbReference type="Proteomes" id="UP000198598">
    <property type="component" value="Unassembled WGS sequence"/>
</dbReference>
<accession>A0A1I2HG62</accession>
<name>A0A1I2HG62_9BACT</name>
<dbReference type="STRING" id="662367.SAMN05216167_1439"/>
<gene>
    <name evidence="1" type="ORF">SAMN05216167_1439</name>
</gene>
<dbReference type="EMBL" id="FOLQ01000043">
    <property type="protein sequence ID" value="SFF28712.1"/>
    <property type="molecule type" value="Genomic_DNA"/>
</dbReference>
<proteinExistence type="predicted"/>